<dbReference type="RefSeq" id="WP_323738935.1">
    <property type="nucleotide sequence ID" value="NZ_CP112933.1"/>
</dbReference>
<dbReference type="Proteomes" id="UP001326613">
    <property type="component" value="Plasmid unnamed1"/>
</dbReference>
<keyword evidence="2" id="KW-1185">Reference proteome</keyword>
<sequence>MSVYFDRVCRVVVLNNEALSIEDHRIKFEITKAITQKDNSAKIEIFNLSNVTRKKIGIKETSAQLYAGYKEYQGAVQVGQGVICQVTTIRDKTDIVTRMLLKDGLSYIKNNPISFSYEKDVKLEEVLKKIAKDAGLVLKSIGIDSKAISGGYTIFRSLDYELNQLAERFDFDWSIQDKALVVIGKKQNISQQVVLLTPDSGLILNPESVKKVSQRLQKLKDKGEILNDIRLFHVHALLQPQLQVNDVIVVDSQDLSGKFRVHKLTHIGDTRGNEWYTKMEVKAL</sequence>
<geneLocation type="plasmid" evidence="1 2">
    <name>unnamed1</name>
</geneLocation>
<evidence type="ECO:0000313" key="1">
    <source>
        <dbReference type="EMBL" id="WPY01544.1"/>
    </source>
</evidence>
<evidence type="ECO:0000313" key="2">
    <source>
        <dbReference type="Proteomes" id="UP001326613"/>
    </source>
</evidence>
<reference evidence="1 2" key="1">
    <citation type="submission" date="2022-10" db="EMBL/GenBank/DDBJ databases">
        <title>Host association and intracellularity evolved multiple times independently in the Rickettsiales.</title>
        <authorList>
            <person name="Castelli M."/>
            <person name="Nardi T."/>
            <person name="Gammuto L."/>
            <person name="Bellinzona G."/>
            <person name="Sabaneyeva E."/>
            <person name="Potekhin A."/>
            <person name="Serra V."/>
            <person name="Petroni G."/>
            <person name="Sassera D."/>
        </authorList>
    </citation>
    <scope>NUCLEOTIDE SEQUENCE [LARGE SCALE GENOMIC DNA]</scope>
    <source>
        <strain evidence="1 2">Kr 154-4</strain>
        <plasmid evidence="1 2">unnamed1</plasmid>
    </source>
</reference>
<dbReference type="InterPro" id="IPR054496">
    <property type="entry name" value="E217_GP41"/>
</dbReference>
<dbReference type="NCBIfam" id="NF047561">
    <property type="entry name" value="orf58_phage_fam"/>
    <property type="match status" value="1"/>
</dbReference>
<keyword evidence="1" id="KW-0614">Plasmid</keyword>
<dbReference type="Pfam" id="PF22759">
    <property type="entry name" value="E217_GP41"/>
    <property type="match status" value="1"/>
</dbReference>
<proteinExistence type="predicted"/>
<organism evidence="1 2">
    <name type="scientific">Candidatus Trichorickettsia mobilis</name>
    <dbReference type="NCBI Taxonomy" id="1346319"/>
    <lineage>
        <taxon>Bacteria</taxon>
        <taxon>Pseudomonadati</taxon>
        <taxon>Pseudomonadota</taxon>
        <taxon>Alphaproteobacteria</taxon>
        <taxon>Rickettsiales</taxon>
        <taxon>Rickettsiaceae</taxon>
        <taxon>Rickettsieae</taxon>
        <taxon>Candidatus Trichorickettsia</taxon>
    </lineage>
</organism>
<dbReference type="EMBL" id="CP112933">
    <property type="protein sequence ID" value="WPY01544.1"/>
    <property type="molecule type" value="Genomic_DNA"/>
</dbReference>
<gene>
    <name evidence="1" type="ORF">Trichorick_01457</name>
</gene>
<name>A0ABZ0UZL8_9RICK</name>
<accession>A0ABZ0UZL8</accession>
<protein>
    <submittedName>
        <fullName evidence="1">Uncharacterized protein</fullName>
    </submittedName>
</protein>